<sequence length="413" mass="47382">MNDNKIDFDQVIDRNNSRSYKWDRHMYDSQVLKNVMPHDIPDHPDLLPMWTADMDFAAPQCVTDALKKRLEHPILGYPLQSESLYDAIISWQKSQYDWQIQKSQLSFCNGSIAAMCCAIQTFTRPGDKIIVQVPIYPPIPGLIVRNGRRVVENELVYREDIGRYEIDFVDLEGKLSKPMTKMIILVNPHNPVGRAWNRDELEKISRLCLRHHVILLCDDVWSDHVIVGEHHIPMGKICPENSISIFSATKSFNLAGISAAYVVIPNDRMNADYKEELLNEGVFFGNTFAEIALEAAYKGGREWMRQLKSYYLQNIVYVSQFCQTRLNGILKAINTEATYVLWIDCKKLNWTSKETEDFFLNEAKVWLSPGHVYGNGGEGFVRINVACPKSRVEDAMERIAACMMKRGLLTPPE</sequence>
<evidence type="ECO:0000313" key="7">
    <source>
        <dbReference type="EMBL" id="PRP75452.1"/>
    </source>
</evidence>
<dbReference type="STRING" id="1890364.A0A2P6MUR0"/>
<evidence type="ECO:0000313" key="8">
    <source>
        <dbReference type="Proteomes" id="UP000241769"/>
    </source>
</evidence>
<keyword evidence="4" id="KW-0456">Lyase</keyword>
<reference evidence="7 8" key="1">
    <citation type="journal article" date="2018" name="Genome Biol. Evol.">
        <title>Multiple Roots of Fruiting Body Formation in Amoebozoa.</title>
        <authorList>
            <person name="Hillmann F."/>
            <person name="Forbes G."/>
            <person name="Novohradska S."/>
            <person name="Ferling I."/>
            <person name="Riege K."/>
            <person name="Groth M."/>
            <person name="Westermann M."/>
            <person name="Marz M."/>
            <person name="Spaller T."/>
            <person name="Winckler T."/>
            <person name="Schaap P."/>
            <person name="Glockner G."/>
        </authorList>
    </citation>
    <scope>NUCLEOTIDE SEQUENCE [LARGE SCALE GENOMIC DNA]</scope>
    <source>
        <strain evidence="7 8">Jena</strain>
    </source>
</reference>
<evidence type="ECO:0000256" key="5">
    <source>
        <dbReference type="ARBA" id="ARBA00037974"/>
    </source>
</evidence>
<feature type="domain" description="Aminotransferase class I/classII large" evidence="6">
    <location>
        <begin position="53"/>
        <end position="399"/>
    </location>
</feature>
<evidence type="ECO:0000259" key="6">
    <source>
        <dbReference type="Pfam" id="PF00155"/>
    </source>
</evidence>
<dbReference type="Gene3D" id="3.90.1150.10">
    <property type="entry name" value="Aspartate Aminotransferase, domain 1"/>
    <property type="match status" value="1"/>
</dbReference>
<keyword evidence="8" id="KW-1185">Reference proteome</keyword>
<evidence type="ECO:0000256" key="2">
    <source>
        <dbReference type="ARBA" id="ARBA00012224"/>
    </source>
</evidence>
<dbReference type="Proteomes" id="UP000241769">
    <property type="component" value="Unassembled WGS sequence"/>
</dbReference>
<evidence type="ECO:0000256" key="1">
    <source>
        <dbReference type="ARBA" id="ARBA00001933"/>
    </source>
</evidence>
<dbReference type="InterPro" id="IPR051798">
    <property type="entry name" value="Class-II_PLP-Dep_Aminotrans"/>
</dbReference>
<dbReference type="Gene3D" id="3.40.640.10">
    <property type="entry name" value="Type I PLP-dependent aspartate aminotransferase-like (Major domain)"/>
    <property type="match status" value="1"/>
</dbReference>
<dbReference type="GO" id="GO:0008483">
    <property type="term" value="F:transaminase activity"/>
    <property type="evidence" value="ECO:0007669"/>
    <property type="project" value="UniProtKB-KW"/>
</dbReference>
<dbReference type="CDD" id="cd00609">
    <property type="entry name" value="AAT_like"/>
    <property type="match status" value="1"/>
</dbReference>
<dbReference type="GO" id="GO:0047804">
    <property type="term" value="F:cysteine-S-conjugate beta-lyase activity"/>
    <property type="evidence" value="ECO:0007669"/>
    <property type="project" value="UniProtKB-EC"/>
</dbReference>
<comment type="cofactor">
    <cofactor evidence="1">
        <name>pyridoxal 5'-phosphate</name>
        <dbReference type="ChEBI" id="CHEBI:597326"/>
    </cofactor>
</comment>
<comment type="caution">
    <text evidence="7">The sequence shown here is derived from an EMBL/GenBank/DDBJ whole genome shotgun (WGS) entry which is preliminary data.</text>
</comment>
<proteinExistence type="inferred from homology"/>
<dbReference type="NCBIfam" id="TIGR04350">
    <property type="entry name" value="C_S_lyase_PatB"/>
    <property type="match status" value="1"/>
</dbReference>
<dbReference type="EMBL" id="MDYQ01000384">
    <property type="protein sequence ID" value="PRP75452.1"/>
    <property type="molecule type" value="Genomic_DNA"/>
</dbReference>
<evidence type="ECO:0000256" key="3">
    <source>
        <dbReference type="ARBA" id="ARBA00022898"/>
    </source>
</evidence>
<dbReference type="EC" id="4.4.1.13" evidence="2"/>
<keyword evidence="7" id="KW-0032">Aminotransferase</keyword>
<keyword evidence="3" id="KW-0663">Pyridoxal phosphate</keyword>
<accession>A0A2P6MUR0</accession>
<dbReference type="AlphaFoldDB" id="A0A2P6MUR0"/>
<dbReference type="InterPro" id="IPR015424">
    <property type="entry name" value="PyrdxlP-dep_Trfase"/>
</dbReference>
<comment type="similarity">
    <text evidence="5">Belongs to the class-II pyridoxal-phosphate-dependent aminotransferase family. MalY/PatB cystathionine beta-lyase subfamily.</text>
</comment>
<dbReference type="Pfam" id="PF00155">
    <property type="entry name" value="Aminotran_1_2"/>
    <property type="match status" value="1"/>
</dbReference>
<protein>
    <recommendedName>
        <fullName evidence="2">cysteine-S-conjugate beta-lyase</fullName>
        <ecNumber evidence="2">4.4.1.13</ecNumber>
    </recommendedName>
</protein>
<dbReference type="GO" id="GO:0030170">
    <property type="term" value="F:pyridoxal phosphate binding"/>
    <property type="evidence" value="ECO:0007669"/>
    <property type="project" value="InterPro"/>
</dbReference>
<dbReference type="PANTHER" id="PTHR43525">
    <property type="entry name" value="PROTEIN MALY"/>
    <property type="match status" value="1"/>
</dbReference>
<name>A0A2P6MUR0_9EUKA</name>
<gene>
    <name evidence="7" type="ORF">PROFUN_15737</name>
</gene>
<dbReference type="InterPro" id="IPR027619">
    <property type="entry name" value="C-S_lyase_PatB-like"/>
</dbReference>
<dbReference type="InterPro" id="IPR015422">
    <property type="entry name" value="PyrdxlP-dep_Trfase_small"/>
</dbReference>
<dbReference type="OrthoDB" id="2414662at2759"/>
<dbReference type="InParanoid" id="A0A2P6MUR0"/>
<dbReference type="InterPro" id="IPR004839">
    <property type="entry name" value="Aminotransferase_I/II_large"/>
</dbReference>
<organism evidence="7 8">
    <name type="scientific">Planoprotostelium fungivorum</name>
    <dbReference type="NCBI Taxonomy" id="1890364"/>
    <lineage>
        <taxon>Eukaryota</taxon>
        <taxon>Amoebozoa</taxon>
        <taxon>Evosea</taxon>
        <taxon>Variosea</taxon>
        <taxon>Cavosteliida</taxon>
        <taxon>Cavosteliaceae</taxon>
        <taxon>Planoprotostelium</taxon>
    </lineage>
</organism>
<keyword evidence="7" id="KW-0808">Transferase</keyword>
<dbReference type="PANTHER" id="PTHR43525:SF1">
    <property type="entry name" value="PROTEIN MALY"/>
    <property type="match status" value="1"/>
</dbReference>
<dbReference type="SUPFAM" id="SSF53383">
    <property type="entry name" value="PLP-dependent transferases"/>
    <property type="match status" value="1"/>
</dbReference>
<evidence type="ECO:0000256" key="4">
    <source>
        <dbReference type="ARBA" id="ARBA00023239"/>
    </source>
</evidence>
<dbReference type="InterPro" id="IPR015421">
    <property type="entry name" value="PyrdxlP-dep_Trfase_major"/>
</dbReference>